<reference evidence="9 10" key="1">
    <citation type="submission" date="2017-01" db="EMBL/GenBank/DDBJ databases">
        <title>Genome Sequencing of a Marine Spirillum, Oceanospirillum multiglobuliferum ATCC 33336, from Japan.</title>
        <authorList>
            <person name="Carney J.G."/>
            <person name="Trachtenberg A.M."/>
            <person name="Rheaume B.A."/>
            <person name="Linnane J.D."/>
            <person name="Pitts N.L."/>
            <person name="Mykles D.L."/>
            <person name="Maclea K.S."/>
        </authorList>
    </citation>
    <scope>NUCLEOTIDE SEQUENCE [LARGE SCALE GENOMIC DNA]</scope>
    <source>
        <strain evidence="9 10">ATCC 33336</strain>
    </source>
</reference>
<comment type="caution">
    <text evidence="9">The sequence shown here is derived from an EMBL/GenBank/DDBJ whole genome shotgun (WGS) entry which is preliminary data.</text>
</comment>
<protein>
    <submittedName>
        <fullName evidence="9">Transporter</fullName>
    </submittedName>
</protein>
<keyword evidence="6 8" id="KW-1133">Transmembrane helix</keyword>
<evidence type="ECO:0000256" key="7">
    <source>
        <dbReference type="ARBA" id="ARBA00023136"/>
    </source>
</evidence>
<gene>
    <name evidence="9" type="ORF">BTE48_14975</name>
</gene>
<dbReference type="InterPro" id="IPR004776">
    <property type="entry name" value="Mem_transp_PIN-like"/>
</dbReference>
<organism evidence="9 10">
    <name type="scientific">Oceanospirillum multiglobuliferum</name>
    <dbReference type="NCBI Taxonomy" id="64969"/>
    <lineage>
        <taxon>Bacteria</taxon>
        <taxon>Pseudomonadati</taxon>
        <taxon>Pseudomonadota</taxon>
        <taxon>Gammaproteobacteria</taxon>
        <taxon>Oceanospirillales</taxon>
        <taxon>Oceanospirillaceae</taxon>
        <taxon>Oceanospirillum</taxon>
    </lineage>
</organism>
<keyword evidence="3" id="KW-0813">Transport</keyword>
<evidence type="ECO:0000256" key="4">
    <source>
        <dbReference type="ARBA" id="ARBA00022475"/>
    </source>
</evidence>
<dbReference type="OrthoDB" id="9805563at2"/>
<feature type="transmembrane region" description="Helical" evidence="8">
    <location>
        <begin position="7"/>
        <end position="25"/>
    </location>
</feature>
<feature type="transmembrane region" description="Helical" evidence="8">
    <location>
        <begin position="278"/>
        <end position="303"/>
    </location>
</feature>
<evidence type="ECO:0000256" key="8">
    <source>
        <dbReference type="SAM" id="Phobius"/>
    </source>
</evidence>
<dbReference type="InterPro" id="IPR038770">
    <property type="entry name" value="Na+/solute_symporter_sf"/>
</dbReference>
<evidence type="ECO:0000256" key="1">
    <source>
        <dbReference type="ARBA" id="ARBA00004651"/>
    </source>
</evidence>
<feature type="transmembrane region" description="Helical" evidence="8">
    <location>
        <begin position="37"/>
        <end position="53"/>
    </location>
</feature>
<feature type="transmembrane region" description="Helical" evidence="8">
    <location>
        <begin position="194"/>
        <end position="216"/>
    </location>
</feature>
<dbReference type="RefSeq" id="WP_078746521.1">
    <property type="nucleotide sequence ID" value="NZ_FUXG01000030.1"/>
</dbReference>
<keyword evidence="10" id="KW-1185">Reference proteome</keyword>
<evidence type="ECO:0000313" key="9">
    <source>
        <dbReference type="EMBL" id="OPX54294.1"/>
    </source>
</evidence>
<dbReference type="PANTHER" id="PTHR36838">
    <property type="entry name" value="AUXIN EFFLUX CARRIER FAMILY PROTEIN"/>
    <property type="match status" value="1"/>
</dbReference>
<evidence type="ECO:0000313" key="10">
    <source>
        <dbReference type="Proteomes" id="UP000191418"/>
    </source>
</evidence>
<comment type="similarity">
    <text evidence="2">Belongs to the auxin efflux carrier (TC 2.A.69) family.</text>
</comment>
<keyword evidence="5 8" id="KW-0812">Transmembrane</keyword>
<dbReference type="Pfam" id="PF03547">
    <property type="entry name" value="Mem_trans"/>
    <property type="match status" value="1"/>
</dbReference>
<comment type="subcellular location">
    <subcellularLocation>
        <location evidence="1">Cell membrane</location>
        <topology evidence="1">Multi-pass membrane protein</topology>
    </subcellularLocation>
</comment>
<dbReference type="EMBL" id="MTSM01000029">
    <property type="protein sequence ID" value="OPX54294.1"/>
    <property type="molecule type" value="Genomic_DNA"/>
</dbReference>
<dbReference type="AlphaFoldDB" id="A0A1T4SF74"/>
<sequence>MLSVLDALIPVFLVIMAGAVLKRLGFPGGDFWPLAERFTYFFLFPVMLISKMANAKIAEVALDQLALAIVLLLALMTGLLVLLKPLLTTSGPSFTSIYQGALRFNTYVVLAAAQALYGSKGLTVAAVSMAIMIPLINVLCVLIFSAYAGGKSAGWLSTIKVIAKNPLIVGCVVGISLNLLGIGLPSWSGQAFDIISRAALPLGLLAVGVALDIKALQGASWPLVSSSILKLFVMPVMALLVGSFLALEPLMLSVLILFSAMPTATSAYILARQLGGDAPLMAAITTAQTLLAMLTLPLVLQWLPLLQAMWE</sequence>
<feature type="transmembrane region" description="Helical" evidence="8">
    <location>
        <begin position="124"/>
        <end position="147"/>
    </location>
</feature>
<dbReference type="GO" id="GO:0005886">
    <property type="term" value="C:plasma membrane"/>
    <property type="evidence" value="ECO:0007669"/>
    <property type="project" value="UniProtKB-SubCell"/>
</dbReference>
<accession>A0A1T4SF74</accession>
<evidence type="ECO:0000256" key="5">
    <source>
        <dbReference type="ARBA" id="ARBA00022692"/>
    </source>
</evidence>
<keyword evidence="4" id="KW-1003">Cell membrane</keyword>
<feature type="transmembrane region" description="Helical" evidence="8">
    <location>
        <begin position="167"/>
        <end position="188"/>
    </location>
</feature>
<name>A0A1T4SF74_9GAMM</name>
<keyword evidence="7 8" id="KW-0472">Membrane</keyword>
<dbReference type="Proteomes" id="UP000191418">
    <property type="component" value="Unassembled WGS sequence"/>
</dbReference>
<dbReference type="GO" id="GO:0055085">
    <property type="term" value="P:transmembrane transport"/>
    <property type="evidence" value="ECO:0007669"/>
    <property type="project" value="InterPro"/>
</dbReference>
<feature type="transmembrane region" description="Helical" evidence="8">
    <location>
        <begin position="228"/>
        <end position="246"/>
    </location>
</feature>
<dbReference type="PANTHER" id="PTHR36838:SF4">
    <property type="entry name" value="AUXIN EFFLUX CARRIER FAMILY PROTEIN"/>
    <property type="match status" value="1"/>
</dbReference>
<evidence type="ECO:0000256" key="2">
    <source>
        <dbReference type="ARBA" id="ARBA00010145"/>
    </source>
</evidence>
<evidence type="ECO:0000256" key="3">
    <source>
        <dbReference type="ARBA" id="ARBA00022448"/>
    </source>
</evidence>
<evidence type="ECO:0000256" key="6">
    <source>
        <dbReference type="ARBA" id="ARBA00022989"/>
    </source>
</evidence>
<dbReference type="Gene3D" id="1.20.1530.20">
    <property type="match status" value="1"/>
</dbReference>
<feature type="transmembrane region" description="Helical" evidence="8">
    <location>
        <begin position="252"/>
        <end position="271"/>
    </location>
</feature>
<feature type="transmembrane region" description="Helical" evidence="8">
    <location>
        <begin position="65"/>
        <end position="83"/>
    </location>
</feature>
<proteinExistence type="inferred from homology"/>
<dbReference type="STRING" id="64969.SAMN02745127_03009"/>